<evidence type="ECO:0000256" key="7">
    <source>
        <dbReference type="ARBA" id="ARBA00022989"/>
    </source>
</evidence>
<keyword evidence="12" id="KW-1185">Reference proteome</keyword>
<dbReference type="Proteomes" id="UP000193083">
    <property type="component" value="Unassembled WGS sequence"/>
</dbReference>
<evidence type="ECO:0000256" key="9">
    <source>
        <dbReference type="RuleBase" id="RU363032"/>
    </source>
</evidence>
<dbReference type="PANTHER" id="PTHR43386:SF1">
    <property type="entry name" value="D,D-DIPEPTIDE TRANSPORT SYSTEM PERMEASE PROTEIN DDPC-RELATED"/>
    <property type="match status" value="1"/>
</dbReference>
<accession>A0A1X7PQY8</accession>
<keyword evidence="4 9" id="KW-0812">Transmembrane</keyword>
<dbReference type="Gene3D" id="1.10.3720.10">
    <property type="entry name" value="MetI-like"/>
    <property type="match status" value="1"/>
</dbReference>
<keyword evidence="5" id="KW-0571">Peptide transport</keyword>
<evidence type="ECO:0000256" key="6">
    <source>
        <dbReference type="ARBA" id="ARBA00022927"/>
    </source>
</evidence>
<organism evidence="11 12">
    <name type="scientific">Mesorhizobium australicum</name>
    <dbReference type="NCBI Taxonomy" id="536018"/>
    <lineage>
        <taxon>Bacteria</taxon>
        <taxon>Pseudomonadati</taxon>
        <taxon>Pseudomonadota</taxon>
        <taxon>Alphaproteobacteria</taxon>
        <taxon>Hyphomicrobiales</taxon>
        <taxon>Phyllobacteriaceae</taxon>
        <taxon>Mesorhizobium</taxon>
    </lineage>
</organism>
<dbReference type="RefSeq" id="WP_085466684.1">
    <property type="nucleotide sequence ID" value="NZ_FXBL01000004.1"/>
</dbReference>
<sequence length="297" mass="31548">MSAVIASQRSGSGCALKALLSFCSSQPVAAASLLLILLFLGASIFARQLAPFDPLDVDYGSILTPPDAVHWFGTDAFGRDILSRLIHGARSALTIGIISAVLGCSLGAIIGIFSAYFGGRFDAILQRALELLLAFPLVVLALVIVAILGRHPIYGVDVTLILAIAIPMIAPVSRVLRAAALSVRKQPFVDAAITAGYSHGRIVFRHMMPNLVAPYLVMLSSYIAQAILLESTLSFLGLGIAEPTPSWGLMLSGNAADFFETAPWLIIFPGAAISLAVIAFNLFGDGLRDWLDPRFQQ</sequence>
<evidence type="ECO:0000313" key="11">
    <source>
        <dbReference type="EMBL" id="SMH54233.1"/>
    </source>
</evidence>
<evidence type="ECO:0000256" key="1">
    <source>
        <dbReference type="ARBA" id="ARBA00004651"/>
    </source>
</evidence>
<dbReference type="GO" id="GO:0015833">
    <property type="term" value="P:peptide transport"/>
    <property type="evidence" value="ECO:0007669"/>
    <property type="project" value="UniProtKB-KW"/>
</dbReference>
<keyword evidence="8 9" id="KW-0472">Membrane</keyword>
<keyword evidence="3" id="KW-1003">Cell membrane</keyword>
<evidence type="ECO:0000256" key="8">
    <source>
        <dbReference type="ARBA" id="ARBA00023136"/>
    </source>
</evidence>
<dbReference type="GO" id="GO:0005886">
    <property type="term" value="C:plasma membrane"/>
    <property type="evidence" value="ECO:0007669"/>
    <property type="project" value="UniProtKB-SubCell"/>
</dbReference>
<feature type="transmembrane region" description="Helical" evidence="9">
    <location>
        <begin position="27"/>
        <end position="46"/>
    </location>
</feature>
<evidence type="ECO:0000256" key="4">
    <source>
        <dbReference type="ARBA" id="ARBA00022692"/>
    </source>
</evidence>
<name>A0A1X7PQY8_9HYPH</name>
<dbReference type="GO" id="GO:0015031">
    <property type="term" value="P:protein transport"/>
    <property type="evidence" value="ECO:0007669"/>
    <property type="project" value="UniProtKB-KW"/>
</dbReference>
<feature type="transmembrane region" description="Helical" evidence="9">
    <location>
        <begin position="215"/>
        <end position="241"/>
    </location>
</feature>
<keyword evidence="2 9" id="KW-0813">Transport</keyword>
<dbReference type="PROSITE" id="PS50928">
    <property type="entry name" value="ABC_TM1"/>
    <property type="match status" value="1"/>
</dbReference>
<evidence type="ECO:0000256" key="2">
    <source>
        <dbReference type="ARBA" id="ARBA00022448"/>
    </source>
</evidence>
<feature type="transmembrane region" description="Helical" evidence="9">
    <location>
        <begin position="154"/>
        <end position="176"/>
    </location>
</feature>
<comment type="similarity">
    <text evidence="9">Belongs to the binding-protein-dependent transport system permease family.</text>
</comment>
<feature type="transmembrane region" description="Helical" evidence="9">
    <location>
        <begin position="92"/>
        <end position="117"/>
    </location>
</feature>
<dbReference type="InterPro" id="IPR000515">
    <property type="entry name" value="MetI-like"/>
</dbReference>
<reference evidence="11 12" key="1">
    <citation type="submission" date="2017-04" db="EMBL/GenBank/DDBJ databases">
        <authorList>
            <person name="Afonso C.L."/>
            <person name="Miller P.J."/>
            <person name="Scott M.A."/>
            <person name="Spackman E."/>
            <person name="Goraichik I."/>
            <person name="Dimitrov K.M."/>
            <person name="Suarez D.L."/>
            <person name="Swayne D.E."/>
        </authorList>
    </citation>
    <scope>NUCLEOTIDE SEQUENCE [LARGE SCALE GENOMIC DNA]</scope>
    <source>
        <strain evidence="11 12">B5P</strain>
    </source>
</reference>
<keyword evidence="7 9" id="KW-1133">Transmembrane helix</keyword>
<evidence type="ECO:0000256" key="3">
    <source>
        <dbReference type="ARBA" id="ARBA00022475"/>
    </source>
</evidence>
<feature type="domain" description="ABC transmembrane type-1" evidence="10">
    <location>
        <begin position="89"/>
        <end position="284"/>
    </location>
</feature>
<dbReference type="SUPFAM" id="SSF161098">
    <property type="entry name" value="MetI-like"/>
    <property type="match status" value="1"/>
</dbReference>
<dbReference type="EMBL" id="FXBL01000004">
    <property type="protein sequence ID" value="SMH54233.1"/>
    <property type="molecule type" value="Genomic_DNA"/>
</dbReference>
<dbReference type="AlphaFoldDB" id="A0A1X7PQY8"/>
<dbReference type="Pfam" id="PF00528">
    <property type="entry name" value="BPD_transp_1"/>
    <property type="match status" value="1"/>
</dbReference>
<dbReference type="CDD" id="cd06261">
    <property type="entry name" value="TM_PBP2"/>
    <property type="match status" value="1"/>
</dbReference>
<evidence type="ECO:0000259" key="10">
    <source>
        <dbReference type="PROSITE" id="PS50928"/>
    </source>
</evidence>
<proteinExistence type="inferred from homology"/>
<comment type="subcellular location">
    <subcellularLocation>
        <location evidence="1 9">Cell membrane</location>
        <topology evidence="1 9">Multi-pass membrane protein</topology>
    </subcellularLocation>
</comment>
<feature type="transmembrane region" description="Helical" evidence="9">
    <location>
        <begin position="261"/>
        <end position="284"/>
    </location>
</feature>
<gene>
    <name evidence="11" type="ORF">SAMN02982922_5047</name>
</gene>
<dbReference type="InterPro" id="IPR035906">
    <property type="entry name" value="MetI-like_sf"/>
</dbReference>
<dbReference type="OrthoDB" id="9805884at2"/>
<keyword evidence="6" id="KW-0653">Protein transport</keyword>
<dbReference type="GO" id="GO:0055085">
    <property type="term" value="P:transmembrane transport"/>
    <property type="evidence" value="ECO:0007669"/>
    <property type="project" value="InterPro"/>
</dbReference>
<evidence type="ECO:0000313" key="12">
    <source>
        <dbReference type="Proteomes" id="UP000193083"/>
    </source>
</evidence>
<dbReference type="InterPro" id="IPR050366">
    <property type="entry name" value="BP-dependent_transpt_permease"/>
</dbReference>
<feature type="transmembrane region" description="Helical" evidence="9">
    <location>
        <begin position="129"/>
        <end position="148"/>
    </location>
</feature>
<protein>
    <submittedName>
        <fullName evidence="11">Peptide/nickel transport system permease protein</fullName>
    </submittedName>
</protein>
<dbReference type="PANTHER" id="PTHR43386">
    <property type="entry name" value="OLIGOPEPTIDE TRANSPORT SYSTEM PERMEASE PROTEIN APPC"/>
    <property type="match status" value="1"/>
</dbReference>
<evidence type="ECO:0000256" key="5">
    <source>
        <dbReference type="ARBA" id="ARBA00022856"/>
    </source>
</evidence>